<dbReference type="OMA" id="VAMGHVM"/>
<feature type="transmembrane region" description="Helical" evidence="7">
    <location>
        <begin position="456"/>
        <end position="477"/>
    </location>
</feature>
<keyword evidence="7" id="KW-0406">Ion transport</keyword>
<evidence type="ECO:0000256" key="1">
    <source>
        <dbReference type="ARBA" id="ARBA00004141"/>
    </source>
</evidence>
<dbReference type="InterPro" id="IPR009716">
    <property type="entry name" value="Ferroportin-1"/>
</dbReference>
<dbReference type="Proteomes" id="UP000016931">
    <property type="component" value="Unassembled WGS sequence"/>
</dbReference>
<keyword evidence="9" id="KW-1185">Reference proteome</keyword>
<evidence type="ECO:0000256" key="3">
    <source>
        <dbReference type="ARBA" id="ARBA00022448"/>
    </source>
</evidence>
<accession>N1QJI0</accession>
<feature type="transmembrane region" description="Helical" evidence="7">
    <location>
        <begin position="362"/>
        <end position="382"/>
    </location>
</feature>
<dbReference type="PANTHER" id="PTHR11660:SF57">
    <property type="entry name" value="SOLUTE CARRIER FAMILY 40 MEMBER"/>
    <property type="match status" value="1"/>
</dbReference>
<dbReference type="RefSeq" id="XP_016765481.1">
    <property type="nucleotide sequence ID" value="XM_016903631.1"/>
</dbReference>
<dbReference type="AlphaFoldDB" id="N1QJI0"/>
<sequence length="525" mass="58073">MDSSIQDETSEHRLLGENEIRTADEFTVDGQPSATPLGHITTLLYTSHALSTWNSRVFEFGSFLFLAALFPSTLLPASIYALARSASAAALSPFLGSYIDHVDRLRVVRVSIVSQRLAVALSCAGLFLLEESEDLRTSKWSFVGLAMLSMLACIEKLGSVLNTISIERDWVIIVAHNHEETLRRELMCTNWTAHCLISVCVGMNSQMRRIDLFCKLLGPLAIAFLDEYSSRTAIVATGVLTLASLPVEYYSIFHVYSNVASLRHPRTLPARRSGRIGVYAMITSYMAKTKTYFRHPASLPSIALALLHFTVLSFSGQMITYLVALGTPSGMVGVLRAASAVFELATTWFAPIIMSRIGPIRAGIWFLNWEIACLMAAVLVLWSDLGPVATAAGLVSAVVVSRIGLWGYDLSAQTIVQEEVEEENRGTFSSQEFSLQNIFELLAFATTIVFPRPSQFKFPATISAAAVALAGILYALFVRSRRGHLVHLCRCIDRHEMRKRYQHWLQIPLQEDVSMHGGRRRSGST</sequence>
<dbReference type="CDD" id="cd17480">
    <property type="entry name" value="MFS_SLC40A1_like"/>
    <property type="match status" value="1"/>
</dbReference>
<evidence type="ECO:0000256" key="7">
    <source>
        <dbReference type="RuleBase" id="RU365065"/>
    </source>
</evidence>
<feature type="transmembrane region" description="Helical" evidence="7">
    <location>
        <begin position="302"/>
        <end position="324"/>
    </location>
</feature>
<keyword evidence="4 7" id="KW-0812">Transmembrane</keyword>
<comment type="similarity">
    <text evidence="2 7">Belongs to the ferroportin (FP) (TC 2.A.100) family. SLC40A subfamily.</text>
</comment>
<keyword evidence="5 7" id="KW-1133">Transmembrane helix</keyword>
<dbReference type="HOGENOM" id="CLU_020370_5_0_1"/>
<evidence type="ECO:0000313" key="8">
    <source>
        <dbReference type="EMBL" id="EMF17360.1"/>
    </source>
</evidence>
<comment type="caution">
    <text evidence="7">Lacks conserved residue(s) required for the propagation of feature annotation.</text>
</comment>
<evidence type="ECO:0000313" key="9">
    <source>
        <dbReference type="Proteomes" id="UP000016931"/>
    </source>
</evidence>
<dbReference type="InterPro" id="IPR036259">
    <property type="entry name" value="MFS_trans_sf"/>
</dbReference>
<evidence type="ECO:0000256" key="6">
    <source>
        <dbReference type="ARBA" id="ARBA00023136"/>
    </source>
</evidence>
<dbReference type="GO" id="GO:0005381">
    <property type="term" value="F:iron ion transmembrane transporter activity"/>
    <property type="evidence" value="ECO:0007669"/>
    <property type="project" value="UniProtKB-UniRule"/>
</dbReference>
<dbReference type="GeneID" id="27900768"/>
<organism evidence="8 9">
    <name type="scientific">Sphaerulina musiva (strain SO2202)</name>
    <name type="common">Poplar stem canker fungus</name>
    <name type="synonym">Septoria musiva</name>
    <dbReference type="NCBI Taxonomy" id="692275"/>
    <lineage>
        <taxon>Eukaryota</taxon>
        <taxon>Fungi</taxon>
        <taxon>Dikarya</taxon>
        <taxon>Ascomycota</taxon>
        <taxon>Pezizomycotina</taxon>
        <taxon>Dothideomycetes</taxon>
        <taxon>Dothideomycetidae</taxon>
        <taxon>Mycosphaerellales</taxon>
        <taxon>Mycosphaerellaceae</taxon>
        <taxon>Sphaerulina</taxon>
    </lineage>
</organism>
<evidence type="ECO:0000256" key="2">
    <source>
        <dbReference type="ARBA" id="ARBA00006279"/>
    </source>
</evidence>
<name>N1QJI0_SPHMS</name>
<keyword evidence="6 7" id="KW-0472">Membrane</keyword>
<dbReference type="EMBL" id="KB456260">
    <property type="protein sequence ID" value="EMF17360.1"/>
    <property type="molecule type" value="Genomic_DNA"/>
</dbReference>
<feature type="transmembrane region" description="Helical" evidence="7">
    <location>
        <begin position="330"/>
        <end position="350"/>
    </location>
</feature>
<evidence type="ECO:0000256" key="5">
    <source>
        <dbReference type="ARBA" id="ARBA00022989"/>
    </source>
</evidence>
<dbReference type="Gene3D" id="1.20.1250.20">
    <property type="entry name" value="MFS general substrate transporter like domains"/>
    <property type="match status" value="1"/>
</dbReference>
<feature type="transmembrane region" description="Helical" evidence="7">
    <location>
        <begin position="60"/>
        <end position="83"/>
    </location>
</feature>
<keyword evidence="3 7" id="KW-0813">Transport</keyword>
<dbReference type="PANTHER" id="PTHR11660">
    <property type="entry name" value="SOLUTE CARRIER FAMILY 40 MEMBER"/>
    <property type="match status" value="1"/>
</dbReference>
<reference evidence="8 9" key="1">
    <citation type="journal article" date="2012" name="PLoS Pathog.">
        <title>Diverse lifestyles and strategies of plant pathogenesis encoded in the genomes of eighteen Dothideomycetes fungi.</title>
        <authorList>
            <person name="Ohm R.A."/>
            <person name="Feau N."/>
            <person name="Henrissat B."/>
            <person name="Schoch C.L."/>
            <person name="Horwitz B.A."/>
            <person name="Barry K.W."/>
            <person name="Condon B.J."/>
            <person name="Copeland A.C."/>
            <person name="Dhillon B."/>
            <person name="Glaser F."/>
            <person name="Hesse C.N."/>
            <person name="Kosti I."/>
            <person name="LaButti K."/>
            <person name="Lindquist E.A."/>
            <person name="Lucas S."/>
            <person name="Salamov A.A."/>
            <person name="Bradshaw R.E."/>
            <person name="Ciuffetti L."/>
            <person name="Hamelin R.C."/>
            <person name="Kema G.H.J."/>
            <person name="Lawrence C."/>
            <person name="Scott J.A."/>
            <person name="Spatafora J.W."/>
            <person name="Turgeon B.G."/>
            <person name="de Wit P.J.G.M."/>
            <person name="Zhong S."/>
            <person name="Goodwin S.B."/>
            <person name="Grigoriev I.V."/>
        </authorList>
    </citation>
    <scope>NUCLEOTIDE SEQUENCE [LARGE SCALE GENOMIC DNA]</scope>
    <source>
        <strain evidence="8 9">SO2202</strain>
    </source>
</reference>
<dbReference type="STRING" id="692275.N1QJI0"/>
<protein>
    <recommendedName>
        <fullName evidence="7">Solute carrier family 40 member</fullName>
    </recommendedName>
</protein>
<evidence type="ECO:0000256" key="4">
    <source>
        <dbReference type="ARBA" id="ARBA00022692"/>
    </source>
</evidence>
<comment type="subcellular location">
    <subcellularLocation>
        <location evidence="1 7">Membrane</location>
        <topology evidence="1 7">Multi-pass membrane protein</topology>
    </subcellularLocation>
</comment>
<gene>
    <name evidence="8" type="ORF">SEPMUDRAFT_146402</name>
</gene>
<dbReference type="Pfam" id="PF06963">
    <property type="entry name" value="FPN1"/>
    <property type="match status" value="1"/>
</dbReference>
<dbReference type="OrthoDB" id="648861at2759"/>
<dbReference type="eggNOG" id="KOG2601">
    <property type="taxonomic scope" value="Eukaryota"/>
</dbReference>
<dbReference type="GO" id="GO:0016020">
    <property type="term" value="C:membrane"/>
    <property type="evidence" value="ECO:0007669"/>
    <property type="project" value="UniProtKB-SubCell"/>
</dbReference>
<proteinExistence type="inferred from homology"/>
<dbReference type="SUPFAM" id="SSF103473">
    <property type="entry name" value="MFS general substrate transporter"/>
    <property type="match status" value="1"/>
</dbReference>
<comment type="function">
    <text evidence="7">May be involved in iron transport and iron homeostasis.</text>
</comment>